<evidence type="ECO:0000313" key="10">
    <source>
        <dbReference type="Proteomes" id="UP000199356"/>
    </source>
</evidence>
<comment type="subcellular location">
    <subcellularLocation>
        <location evidence="1 7">Cell membrane</location>
        <topology evidence="1 7">Multi-pass membrane protein</topology>
    </subcellularLocation>
</comment>
<gene>
    <name evidence="9" type="ORF">SAMN04488047_12932</name>
</gene>
<organism evidence="9 10">
    <name type="scientific">Tranquillimonas alkanivorans</name>
    <dbReference type="NCBI Taxonomy" id="441119"/>
    <lineage>
        <taxon>Bacteria</taxon>
        <taxon>Pseudomonadati</taxon>
        <taxon>Pseudomonadota</taxon>
        <taxon>Alphaproteobacteria</taxon>
        <taxon>Rhodobacterales</taxon>
        <taxon>Roseobacteraceae</taxon>
        <taxon>Tranquillimonas</taxon>
    </lineage>
</organism>
<evidence type="ECO:0000256" key="1">
    <source>
        <dbReference type="ARBA" id="ARBA00004651"/>
    </source>
</evidence>
<evidence type="ECO:0000256" key="2">
    <source>
        <dbReference type="ARBA" id="ARBA00022448"/>
    </source>
</evidence>
<keyword evidence="2 7" id="KW-0813">Transport</keyword>
<dbReference type="OrthoDB" id="9786495at2"/>
<evidence type="ECO:0000256" key="3">
    <source>
        <dbReference type="ARBA" id="ARBA00022475"/>
    </source>
</evidence>
<keyword evidence="3" id="KW-1003">Cell membrane</keyword>
<dbReference type="PANTHER" id="PTHR30151">
    <property type="entry name" value="ALKANE SULFONATE ABC TRANSPORTER-RELATED, MEMBRANE SUBUNIT"/>
    <property type="match status" value="1"/>
</dbReference>
<proteinExistence type="inferred from homology"/>
<evidence type="ECO:0000259" key="8">
    <source>
        <dbReference type="PROSITE" id="PS50928"/>
    </source>
</evidence>
<keyword evidence="5 7" id="KW-1133">Transmembrane helix</keyword>
<dbReference type="AlphaFoldDB" id="A0A1I5VDE2"/>
<dbReference type="PANTHER" id="PTHR30151:SF20">
    <property type="entry name" value="ABC TRANSPORTER PERMEASE PROTEIN HI_0355-RELATED"/>
    <property type="match status" value="1"/>
</dbReference>
<dbReference type="InterPro" id="IPR035906">
    <property type="entry name" value="MetI-like_sf"/>
</dbReference>
<feature type="domain" description="ABC transmembrane type-1" evidence="8">
    <location>
        <begin position="78"/>
        <end position="262"/>
    </location>
</feature>
<dbReference type="PROSITE" id="PS50928">
    <property type="entry name" value="ABC_TM1"/>
    <property type="match status" value="1"/>
</dbReference>
<name>A0A1I5VDE2_9RHOB</name>
<keyword evidence="4 7" id="KW-0812">Transmembrane</keyword>
<dbReference type="Proteomes" id="UP000199356">
    <property type="component" value="Unassembled WGS sequence"/>
</dbReference>
<feature type="transmembrane region" description="Helical" evidence="7">
    <location>
        <begin position="142"/>
        <end position="160"/>
    </location>
</feature>
<dbReference type="EMBL" id="FOXA01000029">
    <property type="protein sequence ID" value="SFQ05503.1"/>
    <property type="molecule type" value="Genomic_DNA"/>
</dbReference>
<dbReference type="CDD" id="cd06261">
    <property type="entry name" value="TM_PBP2"/>
    <property type="match status" value="1"/>
</dbReference>
<dbReference type="Pfam" id="PF00528">
    <property type="entry name" value="BPD_transp_1"/>
    <property type="match status" value="1"/>
</dbReference>
<protein>
    <submittedName>
        <fullName evidence="9">NitT/TauT family transport system permease protein</fullName>
    </submittedName>
</protein>
<feature type="transmembrane region" description="Helical" evidence="7">
    <location>
        <begin position="196"/>
        <end position="219"/>
    </location>
</feature>
<evidence type="ECO:0000313" key="9">
    <source>
        <dbReference type="EMBL" id="SFQ05503.1"/>
    </source>
</evidence>
<feature type="transmembrane region" description="Helical" evidence="7">
    <location>
        <begin position="116"/>
        <end position="136"/>
    </location>
</feature>
<feature type="transmembrane region" description="Helical" evidence="7">
    <location>
        <begin position="82"/>
        <end position="104"/>
    </location>
</feature>
<accession>A0A1I5VDE2</accession>
<dbReference type="GO" id="GO:0055085">
    <property type="term" value="P:transmembrane transport"/>
    <property type="evidence" value="ECO:0007669"/>
    <property type="project" value="InterPro"/>
</dbReference>
<comment type="similarity">
    <text evidence="7">Belongs to the binding-protein-dependent transport system permease family.</text>
</comment>
<feature type="transmembrane region" description="Helical" evidence="7">
    <location>
        <begin position="239"/>
        <end position="261"/>
    </location>
</feature>
<dbReference type="SUPFAM" id="SSF161098">
    <property type="entry name" value="MetI-like"/>
    <property type="match status" value="1"/>
</dbReference>
<feature type="transmembrane region" description="Helical" evidence="7">
    <location>
        <begin position="26"/>
        <end position="45"/>
    </location>
</feature>
<dbReference type="RefSeq" id="WP_093425166.1">
    <property type="nucleotide sequence ID" value="NZ_FOXA01000029.1"/>
</dbReference>
<dbReference type="InterPro" id="IPR000515">
    <property type="entry name" value="MetI-like"/>
</dbReference>
<reference evidence="9 10" key="1">
    <citation type="submission" date="2016-10" db="EMBL/GenBank/DDBJ databases">
        <authorList>
            <person name="de Groot N.N."/>
        </authorList>
    </citation>
    <scope>NUCLEOTIDE SEQUENCE [LARGE SCALE GENOMIC DNA]</scope>
    <source>
        <strain evidence="9 10">DSM 19547</strain>
    </source>
</reference>
<evidence type="ECO:0000256" key="5">
    <source>
        <dbReference type="ARBA" id="ARBA00022989"/>
    </source>
</evidence>
<evidence type="ECO:0000256" key="7">
    <source>
        <dbReference type="RuleBase" id="RU363032"/>
    </source>
</evidence>
<dbReference type="Gene3D" id="1.10.3720.10">
    <property type="entry name" value="MetI-like"/>
    <property type="match status" value="1"/>
</dbReference>
<keyword evidence="10" id="KW-1185">Reference proteome</keyword>
<evidence type="ECO:0000256" key="6">
    <source>
        <dbReference type="ARBA" id="ARBA00023136"/>
    </source>
</evidence>
<sequence length="268" mass="28845">MAVIEDMQSVPSIEDVEKIKDRRRRMAAVGVPLGTALGLIALWQIGVKLFGVPTYIAPAPSDVAGAFISKFPVLMENFWPTLFESVAGFAVGNIAAILIAVAFVHSRQVERAFFPIAVFINTIPILAIAPILVLIFGPGITAKVVIAALICFFPTLVNMVRGLQSVSPQALELARILSASKSEVFWKMRLPSSLPFLFSALKISATTSVIGAIVGEWVGADLGLGALIIDSTFNFNSPLLYATVFMSSGLSVFMFAMVTLAERLVVRW</sequence>
<keyword evidence="6 7" id="KW-0472">Membrane</keyword>
<dbReference type="GO" id="GO:0005886">
    <property type="term" value="C:plasma membrane"/>
    <property type="evidence" value="ECO:0007669"/>
    <property type="project" value="UniProtKB-SubCell"/>
</dbReference>
<evidence type="ECO:0000256" key="4">
    <source>
        <dbReference type="ARBA" id="ARBA00022692"/>
    </source>
</evidence>
<dbReference type="STRING" id="441119.SAMN04488047_12932"/>